<dbReference type="PANTHER" id="PTHR20859">
    <property type="entry name" value="INTERFERON/INTERLEUKIN RECEPTOR"/>
    <property type="match status" value="1"/>
</dbReference>
<dbReference type="GO" id="GO:0001938">
    <property type="term" value="P:positive regulation of endothelial cell proliferation"/>
    <property type="evidence" value="ECO:0007669"/>
    <property type="project" value="Ensembl"/>
</dbReference>
<proteinExistence type="inferred from homology"/>
<keyword evidence="13" id="KW-1015">Disulfide bond</keyword>
<comment type="subunit">
    <text evidence="4">Interacts with HSPE; the interaction, inhibited by heparin, promotes the generation of activated factor X and activates coagulation in the presence of activated factor VII.</text>
</comment>
<keyword evidence="11 17" id="KW-0472">Membrane</keyword>
<evidence type="ECO:0000256" key="12">
    <source>
        <dbReference type="ARBA" id="ARBA00023139"/>
    </source>
</evidence>
<evidence type="ECO:0000256" key="6">
    <source>
        <dbReference type="ARBA" id="ARBA00022692"/>
    </source>
</evidence>
<comment type="similarity">
    <text evidence="3">Belongs to the tissue factor family.</text>
</comment>
<dbReference type="GO" id="GO:0004896">
    <property type="term" value="F:cytokine receptor activity"/>
    <property type="evidence" value="ECO:0007669"/>
    <property type="project" value="TreeGrafter"/>
</dbReference>
<evidence type="ECO:0000256" key="1">
    <source>
        <dbReference type="ARBA" id="ARBA00002201"/>
    </source>
</evidence>
<evidence type="ECO:0000256" key="3">
    <source>
        <dbReference type="ARBA" id="ARBA00009197"/>
    </source>
</evidence>
<dbReference type="GO" id="GO:0005615">
    <property type="term" value="C:extracellular space"/>
    <property type="evidence" value="ECO:0007669"/>
    <property type="project" value="Ensembl"/>
</dbReference>
<evidence type="ECO:0000313" key="20">
    <source>
        <dbReference type="Ensembl" id="ENSCPRP00005021414.1"/>
    </source>
</evidence>
<dbReference type="GO" id="GO:0010641">
    <property type="term" value="P:positive regulation of platelet-derived growth factor receptor signaling pathway"/>
    <property type="evidence" value="ECO:0007669"/>
    <property type="project" value="Ensembl"/>
</dbReference>
<reference evidence="20" key="1">
    <citation type="submission" date="2025-08" db="UniProtKB">
        <authorList>
            <consortium name="Ensembl"/>
        </authorList>
    </citation>
    <scope>IDENTIFICATION</scope>
</reference>
<dbReference type="Gene3D" id="2.60.40.10">
    <property type="entry name" value="Immunoglobulins"/>
    <property type="match status" value="2"/>
</dbReference>
<dbReference type="InterPro" id="IPR050650">
    <property type="entry name" value="Type-II_Cytokine-TF_Rcpt"/>
</dbReference>
<dbReference type="GO" id="GO:0045766">
    <property type="term" value="P:positive regulation of angiogenesis"/>
    <property type="evidence" value="ECO:0007669"/>
    <property type="project" value="Ensembl"/>
</dbReference>
<feature type="transmembrane region" description="Helical" evidence="17">
    <location>
        <begin position="232"/>
        <end position="255"/>
    </location>
</feature>
<dbReference type="GO" id="GO:0032008">
    <property type="term" value="P:positive regulation of TOR signaling"/>
    <property type="evidence" value="ECO:0007669"/>
    <property type="project" value="Ensembl"/>
</dbReference>
<dbReference type="Proteomes" id="UP000594220">
    <property type="component" value="Unplaced"/>
</dbReference>
<evidence type="ECO:0000259" key="18">
    <source>
        <dbReference type="Pfam" id="PF01108"/>
    </source>
</evidence>
<dbReference type="InterPro" id="IPR001187">
    <property type="entry name" value="Tissue_factor"/>
</dbReference>
<evidence type="ECO:0000256" key="15">
    <source>
        <dbReference type="ARBA" id="ARBA00023288"/>
    </source>
</evidence>
<keyword evidence="12" id="KW-0564">Palmitate</keyword>
<evidence type="ECO:0000313" key="21">
    <source>
        <dbReference type="Proteomes" id="UP000594220"/>
    </source>
</evidence>
<evidence type="ECO:0000256" key="11">
    <source>
        <dbReference type="ARBA" id="ARBA00023136"/>
    </source>
</evidence>
<dbReference type="InterPro" id="IPR015373">
    <property type="entry name" value="Interferon/interleukin_rcp_dom"/>
</dbReference>
<dbReference type="GO" id="GO:0032757">
    <property type="term" value="P:positive regulation of interleukin-8 production"/>
    <property type="evidence" value="ECO:0007669"/>
    <property type="project" value="Ensembl"/>
</dbReference>
<keyword evidence="8" id="KW-0732">Signal</keyword>
<comment type="subcellular location">
    <subcellularLocation>
        <location evidence="2">Membrane</location>
        <topology evidence="2">Single-pass type I membrane protein</topology>
    </subcellularLocation>
</comment>
<dbReference type="SUPFAM" id="SSF49265">
    <property type="entry name" value="Fibronectin type III"/>
    <property type="match status" value="2"/>
</dbReference>
<dbReference type="GO" id="GO:0050927">
    <property type="term" value="P:positive regulation of positive chemotaxis"/>
    <property type="evidence" value="ECO:0007669"/>
    <property type="project" value="Ensembl"/>
</dbReference>
<dbReference type="GO" id="GO:0009897">
    <property type="term" value="C:external side of plasma membrane"/>
    <property type="evidence" value="ECO:0007669"/>
    <property type="project" value="Ensembl"/>
</dbReference>
<feature type="domain" description="Interferon/interleukin receptor" evidence="19">
    <location>
        <begin position="113"/>
        <end position="220"/>
    </location>
</feature>
<keyword evidence="10" id="KW-0094">Blood coagulation</keyword>
<dbReference type="GO" id="GO:0002543">
    <property type="term" value="P:activation of blood coagulation via clotting cascade"/>
    <property type="evidence" value="ECO:0007669"/>
    <property type="project" value="Ensembl"/>
</dbReference>
<dbReference type="Pfam" id="PF09294">
    <property type="entry name" value="Interfer-bind"/>
    <property type="match status" value="1"/>
</dbReference>
<dbReference type="GO" id="GO:0005543">
    <property type="term" value="F:phospholipid binding"/>
    <property type="evidence" value="ECO:0007669"/>
    <property type="project" value="Ensembl"/>
</dbReference>
<name>A0A7M4FB91_CROPO</name>
<dbReference type="GeneTree" id="ENSGT00390000012668"/>
<dbReference type="InterPro" id="IPR013783">
    <property type="entry name" value="Ig-like_fold"/>
</dbReference>
<sequence>MVFFMKTSHLKGNSEVPTAVNITWSSINYKTLLTWLPKPTNYAYTVEIFGSRTNIRRKCIHTKETVCDVTDIILENVKDTYTAHIVSDMLSNIDDFDEKLYAASPEFTPYKQTLIGKPTIQNSMQNGSKLIVLVQDPFIPSTSPNGSLKSIRDIFKDDLEYVLYYWKDKSSGKKYEKTKSNQFEIDVDKEENYCFFVQATVPSRTENRNSLESKVACTSISRNILDEYQFELFVIIGAAVLVIIIIIVIVSVAIYKCKKEKAAIVKEKTPLNDV</sequence>
<evidence type="ECO:0000256" key="10">
    <source>
        <dbReference type="ARBA" id="ARBA00023084"/>
    </source>
</evidence>
<evidence type="ECO:0000256" key="16">
    <source>
        <dbReference type="ARBA" id="ARBA00031171"/>
    </source>
</evidence>
<gene>
    <name evidence="20" type="primary">F3</name>
</gene>
<dbReference type="FunFam" id="2.60.40.10:FF:000899">
    <property type="entry name" value="Tissue factor"/>
    <property type="match status" value="1"/>
</dbReference>
<dbReference type="AlphaFoldDB" id="A0A7M4FB91"/>
<keyword evidence="9 17" id="KW-1133">Transmembrane helix</keyword>
<dbReference type="GO" id="GO:0031012">
    <property type="term" value="C:extracellular matrix"/>
    <property type="evidence" value="ECO:0007669"/>
    <property type="project" value="Ensembl"/>
</dbReference>
<keyword evidence="14" id="KW-0325">Glycoprotein</keyword>
<dbReference type="InterPro" id="IPR036116">
    <property type="entry name" value="FN3_sf"/>
</dbReference>
<dbReference type="InterPro" id="IPR003961">
    <property type="entry name" value="FN3_dom"/>
</dbReference>
<evidence type="ECO:0000259" key="19">
    <source>
        <dbReference type="Pfam" id="PF09294"/>
    </source>
</evidence>
<evidence type="ECO:0000256" key="2">
    <source>
        <dbReference type="ARBA" id="ARBA00004479"/>
    </source>
</evidence>
<dbReference type="GO" id="GO:1905286">
    <property type="term" value="C:serine-type peptidase complex"/>
    <property type="evidence" value="ECO:0007669"/>
    <property type="project" value="Ensembl"/>
</dbReference>
<dbReference type="Pfam" id="PF01108">
    <property type="entry name" value="Tissue_fac"/>
    <property type="match status" value="1"/>
</dbReference>
<dbReference type="GO" id="GO:2000353">
    <property type="term" value="P:positive regulation of endothelial cell apoptotic process"/>
    <property type="evidence" value="ECO:0007669"/>
    <property type="project" value="Ensembl"/>
</dbReference>
<keyword evidence="6 17" id="KW-0812">Transmembrane</keyword>
<evidence type="ECO:0000256" key="8">
    <source>
        <dbReference type="ARBA" id="ARBA00022729"/>
    </source>
</evidence>
<evidence type="ECO:0000256" key="5">
    <source>
        <dbReference type="ARBA" id="ARBA00018722"/>
    </source>
</evidence>
<dbReference type="GO" id="GO:0007596">
    <property type="term" value="P:blood coagulation"/>
    <property type="evidence" value="ECO:0007669"/>
    <property type="project" value="UniProtKB-KW"/>
</dbReference>
<keyword evidence="7" id="KW-0356">Hemostasis</keyword>
<dbReference type="PRINTS" id="PR00346">
    <property type="entry name" value="TISSUEFACTOR"/>
</dbReference>
<dbReference type="OMA" id="PINYVYT"/>
<comment type="function">
    <text evidence="1">Initiates blood coagulation by forming a complex with circulating factor VII or VIIa. The [TF:VIIa] complex activates factors IX or X by specific limited proteolysis. TF plays a role in normal hemostasis by initiating the cell-surface assembly and propagation of the coagulation protease cascade.</text>
</comment>
<dbReference type="GO" id="GO:0002020">
    <property type="term" value="F:protease binding"/>
    <property type="evidence" value="ECO:0007669"/>
    <property type="project" value="Ensembl"/>
</dbReference>
<dbReference type="GO" id="GO:0002541">
    <property type="term" value="P:activation of plasma proteins involved in acute inflammatory response"/>
    <property type="evidence" value="ECO:0007669"/>
    <property type="project" value="Ensembl"/>
</dbReference>
<dbReference type="Ensembl" id="ENSCPRT00005025022.1">
    <property type="protein sequence ID" value="ENSCPRP00005021414.1"/>
    <property type="gene ID" value="ENSCPRG00005014884.1"/>
</dbReference>
<evidence type="ECO:0000256" key="14">
    <source>
        <dbReference type="ARBA" id="ARBA00023180"/>
    </source>
</evidence>
<evidence type="ECO:0000256" key="7">
    <source>
        <dbReference type="ARBA" id="ARBA00022696"/>
    </source>
</evidence>
<protein>
    <recommendedName>
        <fullName evidence="5">Tissue factor</fullName>
    </recommendedName>
    <alternativeName>
        <fullName evidence="16">Coagulation factor III</fullName>
    </alternativeName>
</protein>
<accession>A0A7M4FB91</accession>
<evidence type="ECO:0000256" key="17">
    <source>
        <dbReference type="SAM" id="Phobius"/>
    </source>
</evidence>
<keyword evidence="15" id="KW-0449">Lipoprotein</keyword>
<dbReference type="PANTHER" id="PTHR20859:SF22">
    <property type="entry name" value="TISSUE FACTOR"/>
    <property type="match status" value="1"/>
</dbReference>
<feature type="domain" description="Fibronectin type-III" evidence="18">
    <location>
        <begin position="4"/>
        <end position="88"/>
    </location>
</feature>
<keyword evidence="21" id="KW-1185">Reference proteome</keyword>
<evidence type="ECO:0000256" key="4">
    <source>
        <dbReference type="ARBA" id="ARBA00011184"/>
    </source>
</evidence>
<reference evidence="20" key="2">
    <citation type="submission" date="2025-09" db="UniProtKB">
        <authorList>
            <consortium name="Ensembl"/>
        </authorList>
    </citation>
    <scope>IDENTIFICATION</scope>
</reference>
<dbReference type="GO" id="GO:0004252">
    <property type="term" value="F:serine-type endopeptidase activity"/>
    <property type="evidence" value="ECO:0007669"/>
    <property type="project" value="Ensembl"/>
</dbReference>
<evidence type="ECO:0000256" key="9">
    <source>
        <dbReference type="ARBA" id="ARBA00022989"/>
    </source>
</evidence>
<organism evidence="20 21">
    <name type="scientific">Crocodylus porosus</name>
    <name type="common">Saltwater crocodile</name>
    <name type="synonym">Estuarine crocodile</name>
    <dbReference type="NCBI Taxonomy" id="8502"/>
    <lineage>
        <taxon>Eukaryota</taxon>
        <taxon>Metazoa</taxon>
        <taxon>Chordata</taxon>
        <taxon>Craniata</taxon>
        <taxon>Vertebrata</taxon>
        <taxon>Euteleostomi</taxon>
        <taxon>Archelosauria</taxon>
        <taxon>Archosauria</taxon>
        <taxon>Crocodylia</taxon>
        <taxon>Longirostres</taxon>
        <taxon>Crocodylidae</taxon>
        <taxon>Crocodylus</taxon>
    </lineage>
</organism>
<evidence type="ECO:0000256" key="13">
    <source>
        <dbReference type="ARBA" id="ARBA00023157"/>
    </source>
</evidence>